<feature type="compositionally biased region" description="Basic residues" evidence="1">
    <location>
        <begin position="80"/>
        <end position="90"/>
    </location>
</feature>
<organism evidence="3 4">
    <name type="scientific">Martelella mangrovi</name>
    <dbReference type="NCBI Taxonomy" id="1397477"/>
    <lineage>
        <taxon>Bacteria</taxon>
        <taxon>Pseudomonadati</taxon>
        <taxon>Pseudomonadota</taxon>
        <taxon>Alphaproteobacteria</taxon>
        <taxon>Hyphomicrobiales</taxon>
        <taxon>Aurantimonadaceae</taxon>
        <taxon>Martelella</taxon>
    </lineage>
</organism>
<accession>A0ABV2II08</accession>
<dbReference type="Proteomes" id="UP001549164">
    <property type="component" value="Unassembled WGS sequence"/>
</dbReference>
<evidence type="ECO:0000256" key="1">
    <source>
        <dbReference type="SAM" id="MobiDB-lite"/>
    </source>
</evidence>
<dbReference type="RefSeq" id="WP_354435653.1">
    <property type="nucleotide sequence ID" value="NZ_JBEPLY010000017.1"/>
</dbReference>
<comment type="caution">
    <text evidence="3">The sequence shown here is derived from an EMBL/GenBank/DDBJ whole genome shotgun (WGS) entry which is preliminary data.</text>
</comment>
<gene>
    <name evidence="3" type="ORF">ABID12_003810</name>
</gene>
<feature type="domain" description="HNH nuclease" evidence="2">
    <location>
        <begin position="134"/>
        <end position="174"/>
    </location>
</feature>
<dbReference type="Pfam" id="PF13392">
    <property type="entry name" value="HNH_3"/>
    <property type="match status" value="1"/>
</dbReference>
<reference evidence="3 4" key="1">
    <citation type="submission" date="2024-06" db="EMBL/GenBank/DDBJ databases">
        <title>Genomic Encyclopedia of Type Strains, Phase IV (KMG-IV): sequencing the most valuable type-strain genomes for metagenomic binning, comparative biology and taxonomic classification.</title>
        <authorList>
            <person name="Goeker M."/>
        </authorList>
    </citation>
    <scope>NUCLEOTIDE SEQUENCE [LARGE SCALE GENOMIC DNA]</scope>
    <source>
        <strain evidence="3 4">DSM 28102</strain>
    </source>
</reference>
<evidence type="ECO:0000259" key="2">
    <source>
        <dbReference type="Pfam" id="PF13392"/>
    </source>
</evidence>
<evidence type="ECO:0000313" key="3">
    <source>
        <dbReference type="EMBL" id="MET3601847.1"/>
    </source>
</evidence>
<name>A0ABV2II08_9HYPH</name>
<dbReference type="EMBL" id="JBEPLY010000017">
    <property type="protein sequence ID" value="MET3601847.1"/>
    <property type="molecule type" value="Genomic_DNA"/>
</dbReference>
<sequence>MKGRGISYSEAELAWIEAHAKDPRAAMHAAFCARFGRDDVTLINLNALCTRRGWMTSRTGCFTPGQTPHNKGKPWPPGKGGRHPNARKTQYRPGNLTGAAKDNLKPIGTERLSKDGYPERKIREDGPAHERWRAIHLILWEEANGAIPAGHCLKCLDGDRRNSAPENWALIPRAMLPYLNGHRGLDYQAAEPEVRPAILTVAKLKHQLKETRKPNDAFPEGRS</sequence>
<evidence type="ECO:0000313" key="4">
    <source>
        <dbReference type="Proteomes" id="UP001549164"/>
    </source>
</evidence>
<dbReference type="InterPro" id="IPR003615">
    <property type="entry name" value="HNH_nuc"/>
</dbReference>
<feature type="region of interest" description="Disordered" evidence="1">
    <location>
        <begin position="62"/>
        <end position="102"/>
    </location>
</feature>
<proteinExistence type="predicted"/>
<keyword evidence="4" id="KW-1185">Reference proteome</keyword>
<protein>
    <recommendedName>
        <fullName evidence="2">HNH nuclease domain-containing protein</fullName>
    </recommendedName>
</protein>